<proteinExistence type="predicted"/>
<keyword evidence="6" id="KW-1185">Reference proteome</keyword>
<keyword evidence="3" id="KW-0472">Membrane</keyword>
<dbReference type="GO" id="GO:0030308">
    <property type="term" value="P:negative regulation of cell growth"/>
    <property type="evidence" value="ECO:0007669"/>
    <property type="project" value="TreeGrafter"/>
</dbReference>
<keyword evidence="1" id="KW-0862">Zinc</keyword>
<dbReference type="InterPro" id="IPR001841">
    <property type="entry name" value="Znf_RING"/>
</dbReference>
<reference evidence="5" key="1">
    <citation type="submission" date="2019-03" db="EMBL/GenBank/DDBJ databases">
        <title>Long read genome sequence of the mycoparasitic Pythium oligandrum ATCC 38472 isolated from sugarbeet rhizosphere.</title>
        <authorList>
            <person name="Gaulin E."/>
        </authorList>
    </citation>
    <scope>NUCLEOTIDE SEQUENCE</scope>
    <source>
        <strain evidence="5">ATCC 38472_TT</strain>
    </source>
</reference>
<dbReference type="PANTHER" id="PTHR15379">
    <property type="entry name" value="CELL GROWTH REGULATOR WITH RING FINGER DOMAIN PROTEIN 1"/>
    <property type="match status" value="1"/>
</dbReference>
<evidence type="ECO:0000256" key="3">
    <source>
        <dbReference type="SAM" id="Phobius"/>
    </source>
</evidence>
<feature type="region of interest" description="Disordered" evidence="2">
    <location>
        <begin position="197"/>
        <end position="239"/>
    </location>
</feature>
<feature type="compositionally biased region" description="Low complexity" evidence="2">
    <location>
        <begin position="213"/>
        <end position="227"/>
    </location>
</feature>
<protein>
    <recommendedName>
        <fullName evidence="4">RING-type domain-containing protein</fullName>
    </recommendedName>
</protein>
<evidence type="ECO:0000313" key="5">
    <source>
        <dbReference type="EMBL" id="TMW59509.1"/>
    </source>
</evidence>
<keyword evidence="1" id="KW-0863">Zinc-finger</keyword>
<dbReference type="Proteomes" id="UP000794436">
    <property type="component" value="Unassembled WGS sequence"/>
</dbReference>
<dbReference type="PROSITE" id="PS50089">
    <property type="entry name" value="ZF_RING_2"/>
    <property type="match status" value="1"/>
</dbReference>
<evidence type="ECO:0000313" key="6">
    <source>
        <dbReference type="Proteomes" id="UP000794436"/>
    </source>
</evidence>
<organism evidence="5 6">
    <name type="scientific">Pythium oligandrum</name>
    <name type="common">Mycoparasitic fungus</name>
    <dbReference type="NCBI Taxonomy" id="41045"/>
    <lineage>
        <taxon>Eukaryota</taxon>
        <taxon>Sar</taxon>
        <taxon>Stramenopiles</taxon>
        <taxon>Oomycota</taxon>
        <taxon>Peronosporomycetes</taxon>
        <taxon>Pythiales</taxon>
        <taxon>Pythiaceae</taxon>
        <taxon>Pythium</taxon>
    </lineage>
</organism>
<feature type="transmembrane region" description="Helical" evidence="3">
    <location>
        <begin position="20"/>
        <end position="37"/>
    </location>
</feature>
<evidence type="ECO:0000259" key="4">
    <source>
        <dbReference type="PROSITE" id="PS50089"/>
    </source>
</evidence>
<accession>A0A8K1CAJ8</accession>
<dbReference type="SUPFAM" id="SSF57850">
    <property type="entry name" value="RING/U-box"/>
    <property type="match status" value="1"/>
</dbReference>
<dbReference type="InterPro" id="IPR013083">
    <property type="entry name" value="Znf_RING/FYVE/PHD"/>
</dbReference>
<evidence type="ECO:0000256" key="2">
    <source>
        <dbReference type="SAM" id="MobiDB-lite"/>
    </source>
</evidence>
<dbReference type="Gene3D" id="3.30.40.10">
    <property type="entry name" value="Zinc/RING finger domain, C3HC4 (zinc finger)"/>
    <property type="match status" value="1"/>
</dbReference>
<feature type="domain" description="RING-type" evidence="4">
    <location>
        <begin position="368"/>
        <end position="403"/>
    </location>
</feature>
<dbReference type="SMART" id="SM00184">
    <property type="entry name" value="RING"/>
    <property type="match status" value="1"/>
</dbReference>
<name>A0A8K1CAJ8_PYTOL</name>
<gene>
    <name evidence="5" type="ORF">Poli38472_004578</name>
</gene>
<dbReference type="GO" id="GO:0008270">
    <property type="term" value="F:zinc ion binding"/>
    <property type="evidence" value="ECO:0007669"/>
    <property type="project" value="UniProtKB-KW"/>
</dbReference>
<dbReference type="InterPro" id="IPR042496">
    <property type="entry name" value="CGRF1"/>
</dbReference>
<feature type="compositionally biased region" description="Basic and acidic residues" evidence="2">
    <location>
        <begin position="417"/>
        <end position="436"/>
    </location>
</feature>
<dbReference type="EMBL" id="SPLM01000109">
    <property type="protein sequence ID" value="TMW59509.1"/>
    <property type="molecule type" value="Genomic_DNA"/>
</dbReference>
<keyword evidence="1" id="KW-0479">Metal-binding</keyword>
<feature type="region of interest" description="Disordered" evidence="2">
    <location>
        <begin position="416"/>
        <end position="436"/>
    </location>
</feature>
<keyword evidence="3" id="KW-1133">Transmembrane helix</keyword>
<sequence>MEATAWTTAVAMAPPLPHEIWNLATILVICALAAWMARLTQLVLTYLDVRYASASDAVLHLHELGPSLMVLRNASMWHLQQLLRTKTEVVSTKMKRVTVPFEVVASSVHIQATKSSADAAARRDLMLTFQCKSTRPCAIQVLWGVRAEAIDPNARINALESAGSTTDVLPPQESRMARFLRRIAIVRPILTVPSVLSRARRQPRRHQLQDDQPSPINSPPSSKQSPSLKETDYQSASPVQKCDETVGAVNMQFVIPSVATECPSEEIESLINECETNSPTHVSMTSSPRFAAVIMLRVLTSDGSSLRANARADDSMVVSQCVAIDFLPTPLKAEKFNPVVVKRINYTKNDAFITQEIFGHNAGTSGECVICLEGELSVVLLPCRHLCVCRVCLDEIDRCPICRAKFSTYVCCASPSDTKEDANDSDDKERMELKVV</sequence>
<dbReference type="PANTHER" id="PTHR15379:SF2">
    <property type="entry name" value="CELL GROWTH REGULATOR WITH RING FINGER DOMAIN PROTEIN 1"/>
    <property type="match status" value="1"/>
</dbReference>
<dbReference type="OrthoDB" id="1711136at2759"/>
<comment type="caution">
    <text evidence="5">The sequence shown here is derived from an EMBL/GenBank/DDBJ whole genome shotgun (WGS) entry which is preliminary data.</text>
</comment>
<keyword evidence="3" id="KW-0812">Transmembrane</keyword>
<evidence type="ECO:0000256" key="1">
    <source>
        <dbReference type="PROSITE-ProRule" id="PRU00175"/>
    </source>
</evidence>
<dbReference type="AlphaFoldDB" id="A0A8K1CAJ8"/>
<dbReference type="Pfam" id="PF13920">
    <property type="entry name" value="zf-C3HC4_3"/>
    <property type="match status" value="1"/>
</dbReference>